<dbReference type="OrthoDB" id="10059102at2759"/>
<dbReference type="InterPro" id="IPR009003">
    <property type="entry name" value="Peptidase_S1_PA"/>
</dbReference>
<dbReference type="PANTHER" id="PTHR24276:SF91">
    <property type="entry name" value="AT26814P-RELATED"/>
    <property type="match status" value="1"/>
</dbReference>
<dbReference type="PROSITE" id="PS00134">
    <property type="entry name" value="TRYPSIN_HIS"/>
    <property type="match status" value="1"/>
</dbReference>
<dbReference type="FunFam" id="2.40.10.10:FF:000034">
    <property type="entry name" value="Eupolytin"/>
    <property type="match status" value="1"/>
</dbReference>
<keyword evidence="13" id="KW-1185">Reference proteome</keyword>
<comment type="catalytic activity">
    <reaction evidence="9">
        <text>Preferential cleavage: Arg-|-Xaa, Lys-|-Xaa.</text>
        <dbReference type="EC" id="3.4.21.4"/>
    </reaction>
</comment>
<evidence type="ECO:0000256" key="11">
    <source>
        <dbReference type="SAM" id="SignalP"/>
    </source>
</evidence>
<keyword evidence="7" id="KW-0865">Zymogen</keyword>
<dbReference type="InterPro" id="IPR001254">
    <property type="entry name" value="Trypsin_dom"/>
</dbReference>
<feature type="domain" description="Peptidase S1" evidence="12">
    <location>
        <begin position="37"/>
        <end position="262"/>
    </location>
</feature>
<dbReference type="GO" id="GO:0004252">
    <property type="term" value="F:serine-type endopeptidase activity"/>
    <property type="evidence" value="ECO:0007669"/>
    <property type="project" value="UniProtKB-EC"/>
</dbReference>
<proteinExistence type="inferred from homology"/>
<dbReference type="SMART" id="SM00020">
    <property type="entry name" value="Tryp_SPc"/>
    <property type="match status" value="1"/>
</dbReference>
<evidence type="ECO:0000256" key="8">
    <source>
        <dbReference type="ARBA" id="ARBA00023157"/>
    </source>
</evidence>
<evidence type="ECO:0000313" key="14">
    <source>
        <dbReference type="RefSeq" id="XP_017029674.1"/>
    </source>
</evidence>
<dbReference type="Proteomes" id="UP001652661">
    <property type="component" value="Chromosome 3L"/>
</dbReference>
<keyword evidence="6" id="KW-0720">Serine protease</keyword>
<dbReference type="Pfam" id="PF00089">
    <property type="entry name" value="Trypsin"/>
    <property type="match status" value="1"/>
</dbReference>
<keyword evidence="3" id="KW-0645">Protease</keyword>
<dbReference type="GO" id="GO:0005576">
    <property type="term" value="C:extracellular region"/>
    <property type="evidence" value="ECO:0007669"/>
    <property type="project" value="UniProtKB-SubCell"/>
</dbReference>
<accession>A0A6P4J2S0</accession>
<evidence type="ECO:0000256" key="2">
    <source>
        <dbReference type="ARBA" id="ARBA00007664"/>
    </source>
</evidence>
<dbReference type="InterPro" id="IPR001314">
    <property type="entry name" value="Peptidase_S1A"/>
</dbReference>
<name>A0A6P4J2S0_DROKI</name>
<dbReference type="RefSeq" id="XP_017029674.1">
    <property type="nucleotide sequence ID" value="XM_017174185.3"/>
</dbReference>
<evidence type="ECO:0000256" key="7">
    <source>
        <dbReference type="ARBA" id="ARBA00023145"/>
    </source>
</evidence>
<dbReference type="PRINTS" id="PR00722">
    <property type="entry name" value="CHYMOTRYPSIN"/>
</dbReference>
<dbReference type="GeneID" id="108079763"/>
<protein>
    <recommendedName>
        <fullName evidence="10">trypsin</fullName>
        <ecNumber evidence="10">3.4.21.4</ecNumber>
    </recommendedName>
</protein>
<gene>
    <name evidence="14" type="primary">LOC108079763</name>
</gene>
<dbReference type="SUPFAM" id="SSF50494">
    <property type="entry name" value="Trypsin-like serine proteases"/>
    <property type="match status" value="1"/>
</dbReference>
<dbReference type="InterPro" id="IPR050430">
    <property type="entry name" value="Peptidase_S1"/>
</dbReference>
<dbReference type="EC" id="3.4.21.4" evidence="10"/>
<comment type="similarity">
    <text evidence="2">Belongs to the peptidase S1 family.</text>
</comment>
<evidence type="ECO:0000256" key="3">
    <source>
        <dbReference type="ARBA" id="ARBA00022670"/>
    </source>
</evidence>
<evidence type="ECO:0000256" key="1">
    <source>
        <dbReference type="ARBA" id="ARBA00004239"/>
    </source>
</evidence>
<evidence type="ECO:0000259" key="12">
    <source>
        <dbReference type="PROSITE" id="PS50240"/>
    </source>
</evidence>
<keyword evidence="4 11" id="KW-0732">Signal</keyword>
<dbReference type="GO" id="GO:0006508">
    <property type="term" value="P:proteolysis"/>
    <property type="evidence" value="ECO:0007669"/>
    <property type="project" value="UniProtKB-KW"/>
</dbReference>
<dbReference type="AlphaFoldDB" id="A0A6P4J2S0"/>
<dbReference type="PROSITE" id="PS50240">
    <property type="entry name" value="TRYPSIN_DOM"/>
    <property type="match status" value="1"/>
</dbReference>
<dbReference type="CDD" id="cd00190">
    <property type="entry name" value="Tryp_SPc"/>
    <property type="match status" value="1"/>
</dbReference>
<reference evidence="14" key="1">
    <citation type="submission" date="2025-08" db="UniProtKB">
        <authorList>
            <consortium name="RefSeq"/>
        </authorList>
    </citation>
    <scope>IDENTIFICATION</scope>
    <source>
        <strain evidence="14">14028-0561.14</strain>
        <tissue evidence="14">Whole fly</tissue>
    </source>
</reference>
<sequence length="265" mass="29025">MQAVALLPLTMMWLLWIPEISAAALEEQLELQRNPRVVGGHPSDVQNQPYMVNIRRRGNFECGGSLITPHCVLTAAHCLKNGPPSDFVVRGGVTYLSDMSNARFVRKVLLPSAYSRTTLDHDVAILQLQQPLQAPIARPIGLALSSPRPGSFVRVSGWGLTDSRSTTLPEQLHSVHVKVMPQRECRNLYRGYRNITATMFCASVPGLRDACAADSGGPVVNSLGFLVGVVSWGRAHRCAAANSPGVYSDVSYLSDWILDNMHRHC</sequence>
<evidence type="ECO:0000313" key="13">
    <source>
        <dbReference type="Proteomes" id="UP001652661"/>
    </source>
</evidence>
<feature type="signal peptide" evidence="11">
    <location>
        <begin position="1"/>
        <end position="22"/>
    </location>
</feature>
<dbReference type="PANTHER" id="PTHR24276">
    <property type="entry name" value="POLYSERASE-RELATED"/>
    <property type="match status" value="1"/>
</dbReference>
<feature type="chain" id="PRO_5027729232" description="trypsin" evidence="11">
    <location>
        <begin position="23"/>
        <end position="265"/>
    </location>
</feature>
<evidence type="ECO:0000256" key="10">
    <source>
        <dbReference type="ARBA" id="ARBA00038868"/>
    </source>
</evidence>
<organism evidence="13 14">
    <name type="scientific">Drosophila kikkawai</name>
    <name type="common">Fruit fly</name>
    <dbReference type="NCBI Taxonomy" id="30033"/>
    <lineage>
        <taxon>Eukaryota</taxon>
        <taxon>Metazoa</taxon>
        <taxon>Ecdysozoa</taxon>
        <taxon>Arthropoda</taxon>
        <taxon>Hexapoda</taxon>
        <taxon>Insecta</taxon>
        <taxon>Pterygota</taxon>
        <taxon>Neoptera</taxon>
        <taxon>Endopterygota</taxon>
        <taxon>Diptera</taxon>
        <taxon>Brachycera</taxon>
        <taxon>Muscomorpha</taxon>
        <taxon>Ephydroidea</taxon>
        <taxon>Drosophilidae</taxon>
        <taxon>Drosophila</taxon>
        <taxon>Sophophora</taxon>
    </lineage>
</organism>
<evidence type="ECO:0000256" key="6">
    <source>
        <dbReference type="ARBA" id="ARBA00022825"/>
    </source>
</evidence>
<evidence type="ECO:0000256" key="4">
    <source>
        <dbReference type="ARBA" id="ARBA00022729"/>
    </source>
</evidence>
<dbReference type="Gene3D" id="2.40.10.10">
    <property type="entry name" value="Trypsin-like serine proteases"/>
    <property type="match status" value="1"/>
</dbReference>
<keyword evidence="8" id="KW-1015">Disulfide bond</keyword>
<dbReference type="InterPro" id="IPR043504">
    <property type="entry name" value="Peptidase_S1_PA_chymotrypsin"/>
</dbReference>
<evidence type="ECO:0000256" key="5">
    <source>
        <dbReference type="ARBA" id="ARBA00022801"/>
    </source>
</evidence>
<comment type="subcellular location">
    <subcellularLocation>
        <location evidence="1">Secreted</location>
        <location evidence="1">Extracellular space</location>
    </subcellularLocation>
</comment>
<keyword evidence="5" id="KW-0378">Hydrolase</keyword>
<evidence type="ECO:0000256" key="9">
    <source>
        <dbReference type="ARBA" id="ARBA00036320"/>
    </source>
</evidence>
<dbReference type="InterPro" id="IPR018114">
    <property type="entry name" value="TRYPSIN_HIS"/>
</dbReference>